<protein>
    <recommendedName>
        <fullName evidence="5 13">3-deoxy-D-manno-octulosonic acid transferase</fullName>
        <shortName evidence="13">Kdo transferase</shortName>
        <ecNumber evidence="4 13">2.4.99.12</ecNumber>
    </recommendedName>
    <alternativeName>
        <fullName evidence="9 13">Lipid IV(A) 3-deoxy-D-manno-octulosonic acid transferase</fullName>
    </alternativeName>
</protein>
<dbReference type="GO" id="GO:0043842">
    <property type="term" value="F:Kdo transferase activity"/>
    <property type="evidence" value="ECO:0007669"/>
    <property type="project" value="UniProtKB-EC"/>
</dbReference>
<evidence type="ECO:0000259" key="15">
    <source>
        <dbReference type="Pfam" id="PF04413"/>
    </source>
</evidence>
<dbReference type="AlphaFoldDB" id="A0A378JE67"/>
<dbReference type="Gene3D" id="3.40.50.11720">
    <property type="entry name" value="3-Deoxy-D-manno-octulosonic-acid transferase, N-terminal domain"/>
    <property type="match status" value="1"/>
</dbReference>
<organism evidence="17 19">
    <name type="scientific">Legionella gratiana</name>
    <dbReference type="NCBI Taxonomy" id="45066"/>
    <lineage>
        <taxon>Bacteria</taxon>
        <taxon>Pseudomonadati</taxon>
        <taxon>Pseudomonadota</taxon>
        <taxon>Gammaproteobacteria</taxon>
        <taxon>Legionellales</taxon>
        <taxon>Legionellaceae</taxon>
        <taxon>Legionella</taxon>
    </lineage>
</organism>
<dbReference type="Proteomes" id="UP000054691">
    <property type="component" value="Unassembled WGS sequence"/>
</dbReference>
<dbReference type="InterPro" id="IPR007507">
    <property type="entry name" value="Glycos_transf_N"/>
</dbReference>
<dbReference type="InterPro" id="IPR001296">
    <property type="entry name" value="Glyco_trans_1"/>
</dbReference>
<evidence type="ECO:0000256" key="5">
    <source>
        <dbReference type="ARBA" id="ARBA00019077"/>
    </source>
</evidence>
<keyword evidence="18" id="KW-1185">Reference proteome</keyword>
<keyword evidence="6" id="KW-0997">Cell inner membrane</keyword>
<evidence type="ECO:0000256" key="1">
    <source>
        <dbReference type="ARBA" id="ARBA00004388"/>
    </source>
</evidence>
<feature type="active site" description="Proton acceptor" evidence="11">
    <location>
        <position position="51"/>
    </location>
</feature>
<evidence type="ECO:0000256" key="11">
    <source>
        <dbReference type="PIRSR" id="PIRSR639901-1"/>
    </source>
</evidence>
<name>A0A378JE67_9GAMM</name>
<keyword evidence="7 13" id="KW-0808">Transferase</keyword>
<reference evidence="17 19" key="2">
    <citation type="submission" date="2018-06" db="EMBL/GenBank/DDBJ databases">
        <authorList>
            <consortium name="Pathogen Informatics"/>
            <person name="Doyle S."/>
        </authorList>
    </citation>
    <scope>NUCLEOTIDE SEQUENCE [LARGE SCALE GENOMIC DNA]</scope>
    <source>
        <strain evidence="17 19">NCTC12388</strain>
    </source>
</reference>
<accession>A0A378JE67</accession>
<evidence type="ECO:0000256" key="2">
    <source>
        <dbReference type="ARBA" id="ARBA00004713"/>
    </source>
</evidence>
<evidence type="ECO:0000256" key="12">
    <source>
        <dbReference type="PIRSR" id="PIRSR639901-2"/>
    </source>
</evidence>
<feature type="site" description="Transition state stabilizer" evidence="12">
    <location>
        <position position="197"/>
    </location>
</feature>
<evidence type="ECO:0000256" key="3">
    <source>
        <dbReference type="ARBA" id="ARBA00006380"/>
    </source>
</evidence>
<evidence type="ECO:0000256" key="7">
    <source>
        <dbReference type="ARBA" id="ARBA00022679"/>
    </source>
</evidence>
<proteinExistence type="inferred from homology"/>
<keyword evidence="6" id="KW-0472">Membrane</keyword>
<dbReference type="Pfam" id="PF04413">
    <property type="entry name" value="Glycos_transf_N"/>
    <property type="match status" value="1"/>
</dbReference>
<evidence type="ECO:0000259" key="14">
    <source>
        <dbReference type="Pfam" id="PF00534"/>
    </source>
</evidence>
<comment type="pathway">
    <text evidence="2 13">Bacterial outer membrane biogenesis; LPS core biosynthesis.</text>
</comment>
<feature type="domain" description="Glycosyl transferase family 1" evidence="14">
    <location>
        <begin position="238"/>
        <end position="388"/>
    </location>
</feature>
<dbReference type="PANTHER" id="PTHR42755:SF1">
    <property type="entry name" value="3-DEOXY-D-MANNO-OCTULOSONIC ACID TRANSFERASE, MITOCHONDRIAL-RELATED"/>
    <property type="match status" value="1"/>
</dbReference>
<dbReference type="SUPFAM" id="SSF53756">
    <property type="entry name" value="UDP-Glycosyltransferase/glycogen phosphorylase"/>
    <property type="match status" value="1"/>
</dbReference>
<evidence type="ECO:0000256" key="13">
    <source>
        <dbReference type="RuleBase" id="RU365103"/>
    </source>
</evidence>
<dbReference type="GO" id="GO:0009245">
    <property type="term" value="P:lipid A biosynthetic process"/>
    <property type="evidence" value="ECO:0007669"/>
    <property type="project" value="TreeGrafter"/>
</dbReference>
<dbReference type="InterPro" id="IPR038107">
    <property type="entry name" value="Glycos_transf_N_sf"/>
</dbReference>
<evidence type="ECO:0000313" key="16">
    <source>
        <dbReference type="EMBL" id="KTD15147.1"/>
    </source>
</evidence>
<dbReference type="EMBL" id="UGOB01000001">
    <property type="protein sequence ID" value="STX46092.1"/>
    <property type="molecule type" value="Genomic_DNA"/>
</dbReference>
<dbReference type="Proteomes" id="UP000254476">
    <property type="component" value="Unassembled WGS sequence"/>
</dbReference>
<dbReference type="STRING" id="45066.Lgra_0436"/>
<dbReference type="FunFam" id="3.40.50.11720:FF:000001">
    <property type="entry name" value="3-deoxy-D-manno-octulosonic acid transferase"/>
    <property type="match status" value="1"/>
</dbReference>
<evidence type="ECO:0000256" key="6">
    <source>
        <dbReference type="ARBA" id="ARBA00022519"/>
    </source>
</evidence>
<evidence type="ECO:0000256" key="9">
    <source>
        <dbReference type="ARBA" id="ARBA00031445"/>
    </source>
</evidence>
<comment type="subcellular location">
    <subcellularLocation>
        <location evidence="1">Cell inner membrane</location>
        <topology evidence="1">Single-pass membrane protein</topology>
        <orientation evidence="1">Cytoplasmic side</orientation>
    </subcellularLocation>
    <subcellularLocation>
        <location evidence="13">Cell membrane</location>
    </subcellularLocation>
</comment>
<evidence type="ECO:0000313" key="17">
    <source>
        <dbReference type="EMBL" id="STX46092.1"/>
    </source>
</evidence>
<dbReference type="Pfam" id="PF00534">
    <property type="entry name" value="Glycos_transf_1"/>
    <property type="match status" value="1"/>
</dbReference>
<keyword evidence="8" id="KW-0735">Signal-anchor</keyword>
<sequence length="410" mass="46341">MYLLIPFILIRLWWKGKSLPAYRKRIAERFGLSKYEYKPVDVWVHAVSLGEVIAAIPLIDAMLDKNWSLLVTTMTPTGSERVQAHFGNKVMHQYLPYDLPGILKRFYQRTKPRVGVIMETELWPNLIYQARTARIPLFLANARISDDSLQGYKKIKYLIKPILNQFAAILAQGEEDARRYITLGAREEIVHVLGNMKFDLQTKSIESQRFSHLKGYWGAARVTIIAASTHENEEAQILSQLKRLQQAIPDVILLIAPRHPERFQAVYQLCIQSGFKTGLRSDLQTLCPENEIVVLDSLGELLGLYQISDYAFVGGSLVPVGGHNVLEPIAMNVPVLSGNQIHNFKAICDELKAAQGMLLVQSAKEVIDGIIKLHTDPTLRKQMIQNATAVFEKNKGSVVRHLHQIEAVMV</sequence>
<dbReference type="NCBIfam" id="NF004388">
    <property type="entry name" value="PRK05749.1-4"/>
    <property type="match status" value="1"/>
</dbReference>
<dbReference type="EC" id="2.4.99.12" evidence="4 13"/>
<evidence type="ECO:0000313" key="19">
    <source>
        <dbReference type="Proteomes" id="UP000254476"/>
    </source>
</evidence>
<evidence type="ECO:0000256" key="8">
    <source>
        <dbReference type="ARBA" id="ARBA00022968"/>
    </source>
</evidence>
<dbReference type="Gene3D" id="3.40.50.2000">
    <property type="entry name" value="Glycogen Phosphorylase B"/>
    <property type="match status" value="1"/>
</dbReference>
<dbReference type="UniPathway" id="UPA00958"/>
<evidence type="ECO:0000256" key="4">
    <source>
        <dbReference type="ARBA" id="ARBA00012621"/>
    </source>
</evidence>
<keyword evidence="13" id="KW-1003">Cell membrane</keyword>
<evidence type="ECO:0000256" key="10">
    <source>
        <dbReference type="ARBA" id="ARBA00049183"/>
    </source>
</evidence>
<dbReference type="GO" id="GO:0005886">
    <property type="term" value="C:plasma membrane"/>
    <property type="evidence" value="ECO:0007669"/>
    <property type="project" value="UniProtKB-SubCell"/>
</dbReference>
<keyword evidence="17" id="KW-0328">Glycosyltransferase</keyword>
<comment type="similarity">
    <text evidence="3">Belongs to the glycosyltransferase group 1 family. Glycosyltransferase 30 subfamily.</text>
</comment>
<comment type="function">
    <text evidence="13">Involved in lipopolysaccharide (LPS) biosynthesis. Catalyzes the transfer of 3-deoxy-D-manno-octulosonate (Kdo) residue(s) from CMP-Kdo to lipid IV(A), the tetraacyldisaccharide-1,4'-bisphosphate precursor of lipid A.</text>
</comment>
<feature type="site" description="Transition state stabilizer" evidence="12">
    <location>
        <position position="119"/>
    </location>
</feature>
<dbReference type="InterPro" id="IPR039901">
    <property type="entry name" value="Kdotransferase"/>
</dbReference>
<dbReference type="PANTHER" id="PTHR42755">
    <property type="entry name" value="3-DEOXY-MANNO-OCTULOSONATE CYTIDYLYLTRANSFERASE"/>
    <property type="match status" value="1"/>
</dbReference>
<keyword evidence="13" id="KW-0448">Lipopolysaccharide biosynthesis</keyword>
<dbReference type="GO" id="GO:0009244">
    <property type="term" value="P:lipopolysaccharide core region biosynthetic process"/>
    <property type="evidence" value="ECO:0007669"/>
    <property type="project" value="UniProtKB-UniRule"/>
</dbReference>
<keyword evidence="8" id="KW-0812">Transmembrane</keyword>
<dbReference type="FunFam" id="3.40.50.2000:FF:000032">
    <property type="entry name" value="3-deoxy-D-manno-octulosonic acid transferase"/>
    <property type="match status" value="1"/>
</dbReference>
<dbReference type="EMBL" id="LNYE01000004">
    <property type="protein sequence ID" value="KTD15147.1"/>
    <property type="molecule type" value="Genomic_DNA"/>
</dbReference>
<gene>
    <name evidence="17" type="primary">kdtA</name>
    <name evidence="16" type="ORF">Lgra_0436</name>
    <name evidence="17" type="ORF">NCTC12388_02842</name>
</gene>
<comment type="catalytic activity">
    <reaction evidence="10 13">
        <text>lipid IVA (E. coli) + CMP-3-deoxy-beta-D-manno-octulosonate = alpha-Kdo-(2-&gt;6)-lipid IVA (E. coli) + CMP + H(+)</text>
        <dbReference type="Rhea" id="RHEA:28066"/>
        <dbReference type="ChEBI" id="CHEBI:15378"/>
        <dbReference type="ChEBI" id="CHEBI:58603"/>
        <dbReference type="ChEBI" id="CHEBI:60364"/>
        <dbReference type="ChEBI" id="CHEBI:60377"/>
        <dbReference type="ChEBI" id="CHEBI:85987"/>
        <dbReference type="EC" id="2.4.99.12"/>
    </reaction>
</comment>
<evidence type="ECO:0000313" key="18">
    <source>
        <dbReference type="Proteomes" id="UP000054691"/>
    </source>
</evidence>
<reference evidence="16 18" key="1">
    <citation type="submission" date="2015-11" db="EMBL/GenBank/DDBJ databases">
        <title>Genomic analysis of 38 Legionella species identifies large and diverse effector repertoires.</title>
        <authorList>
            <person name="Burstein D."/>
            <person name="Amaro F."/>
            <person name="Zusman T."/>
            <person name="Lifshitz Z."/>
            <person name="Cohen O."/>
            <person name="Gilbert J.A."/>
            <person name="Pupko T."/>
            <person name="Shuman H.A."/>
            <person name="Segal G."/>
        </authorList>
    </citation>
    <scope>NUCLEOTIDE SEQUENCE [LARGE SCALE GENOMIC DNA]</scope>
    <source>
        <strain evidence="16 18">Lyon 8420412</strain>
    </source>
</reference>
<feature type="domain" description="3-deoxy-D-manno-octulosonic-acid transferase N-terminal" evidence="15">
    <location>
        <begin position="24"/>
        <end position="199"/>
    </location>
</feature>